<keyword evidence="5 8" id="KW-1133">Transmembrane helix</keyword>
<dbReference type="Proteomes" id="UP000214365">
    <property type="component" value="Unassembled WGS sequence"/>
</dbReference>
<evidence type="ECO:0000259" key="9">
    <source>
        <dbReference type="PROSITE" id="PS50850"/>
    </source>
</evidence>
<dbReference type="Gene3D" id="1.20.1250.20">
    <property type="entry name" value="MFS general substrate transporter like domains"/>
    <property type="match status" value="1"/>
</dbReference>
<dbReference type="PANTHER" id="PTHR23501">
    <property type="entry name" value="MAJOR FACILITATOR SUPERFAMILY"/>
    <property type="match status" value="1"/>
</dbReference>
<dbReference type="GO" id="GO:0022857">
    <property type="term" value="F:transmembrane transporter activity"/>
    <property type="evidence" value="ECO:0007669"/>
    <property type="project" value="InterPro"/>
</dbReference>
<dbReference type="AlphaFoldDB" id="A0A225AJN4"/>
<evidence type="ECO:0000256" key="6">
    <source>
        <dbReference type="ARBA" id="ARBA00023136"/>
    </source>
</evidence>
<feature type="transmembrane region" description="Helical" evidence="8">
    <location>
        <begin position="364"/>
        <end position="387"/>
    </location>
</feature>
<dbReference type="PROSITE" id="PS50850">
    <property type="entry name" value="MFS"/>
    <property type="match status" value="1"/>
</dbReference>
<dbReference type="GeneID" id="31005001"/>
<comment type="similarity">
    <text evidence="2">Belongs to the major facilitator superfamily. TCR/Tet family.</text>
</comment>
<feature type="transmembrane region" description="Helical" evidence="8">
    <location>
        <begin position="222"/>
        <end position="241"/>
    </location>
</feature>
<feature type="transmembrane region" description="Helical" evidence="8">
    <location>
        <begin position="157"/>
        <end position="178"/>
    </location>
</feature>
<evidence type="ECO:0000256" key="4">
    <source>
        <dbReference type="ARBA" id="ARBA00022692"/>
    </source>
</evidence>
<feature type="transmembrane region" description="Helical" evidence="8">
    <location>
        <begin position="132"/>
        <end position="151"/>
    </location>
</feature>
<evidence type="ECO:0000256" key="5">
    <source>
        <dbReference type="ARBA" id="ARBA00022989"/>
    </source>
</evidence>
<dbReference type="InterPro" id="IPR020846">
    <property type="entry name" value="MFS_dom"/>
</dbReference>
<dbReference type="RefSeq" id="XP_020119704.1">
    <property type="nucleotide sequence ID" value="XM_020267545.1"/>
</dbReference>
<feature type="transmembrane region" description="Helical" evidence="8">
    <location>
        <begin position="61"/>
        <end position="80"/>
    </location>
</feature>
<evidence type="ECO:0000256" key="8">
    <source>
        <dbReference type="SAM" id="Phobius"/>
    </source>
</evidence>
<keyword evidence="11" id="KW-1185">Reference proteome</keyword>
<protein>
    <recommendedName>
        <fullName evidence="9">Major facilitator superfamily (MFS) profile domain-containing protein</fullName>
    </recommendedName>
</protein>
<dbReference type="PRINTS" id="PR01036">
    <property type="entry name" value="TCRTETB"/>
</dbReference>
<dbReference type="FunFam" id="1.20.1250.20:FF:000489">
    <property type="entry name" value="MFS general substrate transporter"/>
    <property type="match status" value="1"/>
</dbReference>
<dbReference type="CDD" id="cd17502">
    <property type="entry name" value="MFS_Azr1_MDR_like"/>
    <property type="match status" value="1"/>
</dbReference>
<dbReference type="InterPro" id="IPR036259">
    <property type="entry name" value="MFS_trans_sf"/>
</dbReference>
<gene>
    <name evidence="10" type="ORF">UA08_05245</name>
</gene>
<dbReference type="PANTHER" id="PTHR23501:SF199">
    <property type="entry name" value="MFS EFFLUX TRANSPORTER INPD-RELATED"/>
    <property type="match status" value="1"/>
</dbReference>
<feature type="region of interest" description="Disordered" evidence="7">
    <location>
        <begin position="1"/>
        <end position="56"/>
    </location>
</feature>
<dbReference type="OrthoDB" id="10021397at2759"/>
<comment type="caution">
    <text evidence="10">The sequence shown here is derived from an EMBL/GenBank/DDBJ whole genome shotgun (WGS) entry which is preliminary data.</text>
</comment>
<sequence length="499" mass="53595">MPTAPDNAVRFESLEEKTSIDKVPPAEPVVETSDGQEGERDDSSPVNLVEKREDGTDYPSGLKLTLIVLALCLAVFLMALDNSIITTAIPKITDQFDSLNDVGWYGSAYMLTTASLQLLFGKFYSYFSIKWVFLLSIALFELGSLICGVARNSVTLIIGRAVAGMGSAAIFSGALIILAHSVSLERRPMFSGFIGSMYGIASVAGPLLGGAFTERLTWRWCFYINLPIGAVTLVVIAIFFPDPVRKIESEPWSKRVRRFDPVGTLVFMPAIICLLLALQWGGSTIYYLPIWFQAVKGASPVRSGIMNLPLLISNVVAAIISGVAVTMIGYYTPFMLLSSTLTAISYGLMTLFKPDTPQPTWIGYQILTGFGIGFGVQQPLIAVQVVLDTVDIPTGTALMVFMQVIGGSIFVSVDENVFDNKIVGNLVKDAPSVNPEVVLNAGATGLRKVIDSADLPGVLMAYSDAITQTFVVGAAIAAVSIIGALIVEWKTVKGKNIGM</sequence>
<feature type="transmembrane region" description="Helical" evidence="8">
    <location>
        <begin position="262"/>
        <end position="288"/>
    </location>
</feature>
<evidence type="ECO:0000313" key="10">
    <source>
        <dbReference type="EMBL" id="OKL59583.1"/>
    </source>
</evidence>
<comment type="subcellular location">
    <subcellularLocation>
        <location evidence="1">Membrane</location>
        <topology evidence="1">Multi-pass membrane protein</topology>
    </subcellularLocation>
</comment>
<feature type="transmembrane region" description="Helical" evidence="8">
    <location>
        <begin position="102"/>
        <end position="120"/>
    </location>
</feature>
<evidence type="ECO:0000256" key="1">
    <source>
        <dbReference type="ARBA" id="ARBA00004141"/>
    </source>
</evidence>
<evidence type="ECO:0000256" key="3">
    <source>
        <dbReference type="ARBA" id="ARBA00022448"/>
    </source>
</evidence>
<organism evidence="10 11">
    <name type="scientific">Talaromyces atroroseus</name>
    <dbReference type="NCBI Taxonomy" id="1441469"/>
    <lineage>
        <taxon>Eukaryota</taxon>
        <taxon>Fungi</taxon>
        <taxon>Dikarya</taxon>
        <taxon>Ascomycota</taxon>
        <taxon>Pezizomycotina</taxon>
        <taxon>Eurotiomycetes</taxon>
        <taxon>Eurotiomycetidae</taxon>
        <taxon>Eurotiales</taxon>
        <taxon>Trichocomaceae</taxon>
        <taxon>Talaromyces</taxon>
        <taxon>Talaromyces sect. Trachyspermi</taxon>
    </lineage>
</organism>
<feature type="domain" description="Major facilitator superfamily (MFS) profile" evidence="9">
    <location>
        <begin position="67"/>
        <end position="492"/>
    </location>
</feature>
<accession>A0A225AJN4</accession>
<proteinExistence type="inferred from homology"/>
<dbReference type="Pfam" id="PF07690">
    <property type="entry name" value="MFS_1"/>
    <property type="match status" value="1"/>
</dbReference>
<evidence type="ECO:0000256" key="2">
    <source>
        <dbReference type="ARBA" id="ARBA00007520"/>
    </source>
</evidence>
<keyword evidence="4 8" id="KW-0812">Transmembrane</keyword>
<dbReference type="GO" id="GO:0005886">
    <property type="term" value="C:plasma membrane"/>
    <property type="evidence" value="ECO:0007669"/>
    <property type="project" value="TreeGrafter"/>
</dbReference>
<keyword evidence="3" id="KW-0813">Transport</keyword>
<evidence type="ECO:0000256" key="7">
    <source>
        <dbReference type="SAM" id="MobiDB-lite"/>
    </source>
</evidence>
<dbReference type="InterPro" id="IPR011701">
    <property type="entry name" value="MFS"/>
</dbReference>
<feature type="compositionally biased region" description="Basic and acidic residues" evidence="7">
    <location>
        <begin position="37"/>
        <end position="55"/>
    </location>
</feature>
<dbReference type="EMBL" id="LFMY01000007">
    <property type="protein sequence ID" value="OKL59583.1"/>
    <property type="molecule type" value="Genomic_DNA"/>
</dbReference>
<name>A0A225AJN4_TALAT</name>
<dbReference type="FunFam" id="1.20.1720.10:FF:000012">
    <property type="entry name" value="MFS toxin efflux pump (AflT)"/>
    <property type="match status" value="1"/>
</dbReference>
<feature type="transmembrane region" description="Helical" evidence="8">
    <location>
        <begin position="190"/>
        <end position="210"/>
    </location>
</feature>
<feature type="transmembrane region" description="Helical" evidence="8">
    <location>
        <begin position="465"/>
        <end position="487"/>
    </location>
</feature>
<feature type="transmembrane region" description="Helical" evidence="8">
    <location>
        <begin position="308"/>
        <end position="327"/>
    </location>
</feature>
<reference evidence="10 11" key="1">
    <citation type="submission" date="2015-06" db="EMBL/GenBank/DDBJ databases">
        <title>Talaromyces atroroseus IBT 11181 draft genome.</title>
        <authorList>
            <person name="Rasmussen K.B."/>
            <person name="Rasmussen S."/>
            <person name="Petersen B."/>
            <person name="Sicheritz-Ponten T."/>
            <person name="Mortensen U.H."/>
            <person name="Thrane U."/>
        </authorList>
    </citation>
    <scope>NUCLEOTIDE SEQUENCE [LARGE SCALE GENOMIC DNA]</scope>
    <source>
        <strain evidence="10 11">IBT 11181</strain>
    </source>
</reference>
<dbReference type="SUPFAM" id="SSF103473">
    <property type="entry name" value="MFS general substrate transporter"/>
    <property type="match status" value="1"/>
</dbReference>
<keyword evidence="6 8" id="KW-0472">Membrane</keyword>
<feature type="transmembrane region" description="Helical" evidence="8">
    <location>
        <begin position="394"/>
        <end position="413"/>
    </location>
</feature>
<evidence type="ECO:0000313" key="11">
    <source>
        <dbReference type="Proteomes" id="UP000214365"/>
    </source>
</evidence>